<dbReference type="InterPro" id="IPR018913">
    <property type="entry name" value="BppU_N"/>
</dbReference>
<name>A0ABS6FHM0_9FIRM</name>
<dbReference type="RefSeq" id="WP_216549504.1">
    <property type="nucleotide sequence ID" value="NZ_JAHLQO010000004.1"/>
</dbReference>
<keyword evidence="3" id="KW-1185">Reference proteome</keyword>
<evidence type="ECO:0000259" key="1">
    <source>
        <dbReference type="Pfam" id="PF10651"/>
    </source>
</evidence>
<accession>A0ABS6FHM0</accession>
<protein>
    <submittedName>
        <fullName evidence="2">Phage baseplate upper protein</fullName>
    </submittedName>
</protein>
<feature type="domain" description="BppU N-terminal" evidence="1">
    <location>
        <begin position="6"/>
        <end position="130"/>
    </location>
</feature>
<comment type="caution">
    <text evidence="2">The sequence shown here is derived from an EMBL/GenBank/DDBJ whole genome shotgun (WGS) entry which is preliminary data.</text>
</comment>
<dbReference type="Proteomes" id="UP000783742">
    <property type="component" value="Unassembled WGS sequence"/>
</dbReference>
<sequence length="164" mass="18288">MKKIFKVDLDIKRSASTLIGAVQYDKNTSVLSVILTDGGRLVEIPDGYKVELIFRRPDKRILKIEGEIVKGERGQLLNFVLKSTALAVFGVADLEVRVFNAFDILTTGRFALEIRESLLSGQVIDNEESDYTTPKGFTLEEVVKALNFEPIMDDVIRKIVLGGI</sequence>
<reference evidence="2 3" key="1">
    <citation type="submission" date="2021-06" db="EMBL/GenBank/DDBJ databases">
        <authorList>
            <person name="Sun Q."/>
            <person name="Li D."/>
        </authorList>
    </citation>
    <scope>NUCLEOTIDE SEQUENCE [LARGE SCALE GENOMIC DNA]</scope>
    <source>
        <strain evidence="2 3">MSJ-1</strain>
    </source>
</reference>
<gene>
    <name evidence="2" type="ORF">KQI68_07425</name>
</gene>
<organism evidence="2 3">
    <name type="scientific">Peptoniphilus ovalis</name>
    <dbReference type="NCBI Taxonomy" id="2841503"/>
    <lineage>
        <taxon>Bacteria</taxon>
        <taxon>Bacillati</taxon>
        <taxon>Bacillota</taxon>
        <taxon>Tissierellia</taxon>
        <taxon>Tissierellales</taxon>
        <taxon>Peptoniphilaceae</taxon>
        <taxon>Peptoniphilus</taxon>
    </lineage>
</organism>
<dbReference type="Pfam" id="PF10651">
    <property type="entry name" value="BppU_N"/>
    <property type="match status" value="1"/>
</dbReference>
<evidence type="ECO:0000313" key="3">
    <source>
        <dbReference type="Proteomes" id="UP000783742"/>
    </source>
</evidence>
<evidence type="ECO:0000313" key="2">
    <source>
        <dbReference type="EMBL" id="MBU5669670.1"/>
    </source>
</evidence>
<dbReference type="EMBL" id="JAHLQO010000004">
    <property type="protein sequence ID" value="MBU5669670.1"/>
    <property type="molecule type" value="Genomic_DNA"/>
</dbReference>
<proteinExistence type="predicted"/>